<evidence type="ECO:0000313" key="2">
    <source>
        <dbReference type="Proteomes" id="UP001549031"/>
    </source>
</evidence>
<sequence length="55" mass="6164">QLGIGLAVRKHVLKRRGIITSDAQRKPGLALSQTARAEVDYLLERLARRDRRAAV</sequence>
<proteinExistence type="predicted"/>
<keyword evidence="1" id="KW-0456">Lyase</keyword>
<name>A0ABV2H9I5_9HYPH</name>
<dbReference type="Proteomes" id="UP001549031">
    <property type="component" value="Unassembled WGS sequence"/>
</dbReference>
<keyword evidence="2" id="KW-1185">Reference proteome</keyword>
<reference evidence="1 2" key="1">
    <citation type="submission" date="2024-06" db="EMBL/GenBank/DDBJ databases">
        <title>Genomic Encyclopedia of Type Strains, Phase IV (KMG-IV): sequencing the most valuable type-strain genomes for metagenomic binning, comparative biology and taxonomic classification.</title>
        <authorList>
            <person name="Goeker M."/>
        </authorList>
    </citation>
    <scope>NUCLEOTIDE SEQUENCE [LARGE SCALE GENOMIC DNA]</scope>
    <source>
        <strain evidence="1 2">DSM 105042</strain>
    </source>
</reference>
<feature type="non-terminal residue" evidence="1">
    <location>
        <position position="1"/>
    </location>
</feature>
<protein>
    <submittedName>
        <fullName evidence="1">Dihydrodipicolinate synthase/N-acetylneuraminate lyase</fullName>
    </submittedName>
</protein>
<evidence type="ECO:0000313" key="1">
    <source>
        <dbReference type="EMBL" id="MET3587210.1"/>
    </source>
</evidence>
<dbReference type="GO" id="GO:0016829">
    <property type="term" value="F:lyase activity"/>
    <property type="evidence" value="ECO:0007669"/>
    <property type="project" value="UniProtKB-KW"/>
</dbReference>
<dbReference type="InterPro" id="IPR013785">
    <property type="entry name" value="Aldolase_TIM"/>
</dbReference>
<comment type="caution">
    <text evidence="1">The sequence shown here is derived from an EMBL/GenBank/DDBJ whole genome shotgun (WGS) entry which is preliminary data.</text>
</comment>
<dbReference type="EMBL" id="JBEPLJ010000013">
    <property type="protein sequence ID" value="MET3587210.1"/>
    <property type="molecule type" value="Genomic_DNA"/>
</dbReference>
<accession>A0ABV2H9I5</accession>
<gene>
    <name evidence="1" type="ORF">ABID21_003334</name>
</gene>
<organism evidence="1 2">
    <name type="scientific">Pseudorhizobium tarimense</name>
    <dbReference type="NCBI Taxonomy" id="1079109"/>
    <lineage>
        <taxon>Bacteria</taxon>
        <taxon>Pseudomonadati</taxon>
        <taxon>Pseudomonadota</taxon>
        <taxon>Alphaproteobacteria</taxon>
        <taxon>Hyphomicrobiales</taxon>
        <taxon>Rhizobiaceae</taxon>
        <taxon>Rhizobium/Agrobacterium group</taxon>
        <taxon>Pseudorhizobium</taxon>
    </lineage>
</organism>
<dbReference type="Gene3D" id="3.20.20.70">
    <property type="entry name" value="Aldolase class I"/>
    <property type="match status" value="1"/>
</dbReference>